<dbReference type="EMBL" id="BAAAKW010000020">
    <property type="protein sequence ID" value="GAA1213605.1"/>
    <property type="molecule type" value="Genomic_DNA"/>
</dbReference>
<feature type="region of interest" description="Disordered" evidence="1">
    <location>
        <begin position="58"/>
        <end position="81"/>
    </location>
</feature>
<sequence>MTSVLSKLLVQLELGGSWARVGQLGEPKLCEEWAPRIIKSNSIQTYSADCDSRLMDAGERTNQWRDDSDRFAGPQRTPITQ</sequence>
<proteinExistence type="predicted"/>
<organism evidence="2 3">
    <name type="scientific">Rhodoglobus aureus</name>
    <dbReference type="NCBI Taxonomy" id="191497"/>
    <lineage>
        <taxon>Bacteria</taxon>
        <taxon>Bacillati</taxon>
        <taxon>Actinomycetota</taxon>
        <taxon>Actinomycetes</taxon>
        <taxon>Micrococcales</taxon>
        <taxon>Microbacteriaceae</taxon>
        <taxon>Rhodoglobus</taxon>
    </lineage>
</organism>
<feature type="compositionally biased region" description="Basic and acidic residues" evidence="1">
    <location>
        <begin position="58"/>
        <end position="70"/>
    </location>
</feature>
<keyword evidence="3" id="KW-1185">Reference proteome</keyword>
<evidence type="ECO:0000313" key="3">
    <source>
        <dbReference type="Proteomes" id="UP001500943"/>
    </source>
</evidence>
<protein>
    <submittedName>
        <fullName evidence="2">Uncharacterized protein</fullName>
    </submittedName>
</protein>
<gene>
    <name evidence="2" type="ORF">GCM10009655_11060</name>
</gene>
<evidence type="ECO:0000256" key="1">
    <source>
        <dbReference type="SAM" id="MobiDB-lite"/>
    </source>
</evidence>
<accession>A0ABN1VJ06</accession>
<evidence type="ECO:0000313" key="2">
    <source>
        <dbReference type="EMBL" id="GAA1213605.1"/>
    </source>
</evidence>
<comment type="caution">
    <text evidence="2">The sequence shown here is derived from an EMBL/GenBank/DDBJ whole genome shotgun (WGS) entry which is preliminary data.</text>
</comment>
<dbReference type="Proteomes" id="UP001500943">
    <property type="component" value="Unassembled WGS sequence"/>
</dbReference>
<name>A0ABN1VJ06_9MICO</name>
<reference evidence="2 3" key="1">
    <citation type="journal article" date="2019" name="Int. J. Syst. Evol. Microbiol.">
        <title>The Global Catalogue of Microorganisms (GCM) 10K type strain sequencing project: providing services to taxonomists for standard genome sequencing and annotation.</title>
        <authorList>
            <consortium name="The Broad Institute Genomics Platform"/>
            <consortium name="The Broad Institute Genome Sequencing Center for Infectious Disease"/>
            <person name="Wu L."/>
            <person name="Ma J."/>
        </authorList>
    </citation>
    <scope>NUCLEOTIDE SEQUENCE [LARGE SCALE GENOMIC DNA]</scope>
    <source>
        <strain evidence="2 3">JCM 12762</strain>
    </source>
</reference>